<dbReference type="EMBL" id="AM406670">
    <property type="protein sequence ID" value="CAL94364.1"/>
    <property type="molecule type" value="Genomic_DNA"/>
</dbReference>
<dbReference type="RefSeq" id="WP_011765480.1">
    <property type="nucleotide sequence ID" value="NC_008702.1"/>
</dbReference>
<sequence length="255" mass="27422">MNQPLATLGALALGATAMYYLDPDRGRARRAEIGQRGSRLRREARHRIDTGRRRTRDGMRGLYAETAALGRGTPPDEHLATRLRARLGRSCTHPGAIHLEVHGGAVVLRGHVLAHEANGVIEDIALMPGVSTVEDKLQRHLKAGQVPQLQGEGRLRRSHRLPAPLMAALWSVGTVTALALSPRLRALWVALSLLSLASGARAHRPDPQPNPAPDPVPEHEPNDPEDIPLREPEPEPEPATAEEIVGGAATSPTGS</sequence>
<dbReference type="Proteomes" id="UP000002588">
    <property type="component" value="Chromosome"/>
</dbReference>
<organism evidence="2 3">
    <name type="scientific">Azoarcus sp. (strain BH72)</name>
    <dbReference type="NCBI Taxonomy" id="418699"/>
    <lineage>
        <taxon>Bacteria</taxon>
        <taxon>Pseudomonadati</taxon>
        <taxon>Pseudomonadota</taxon>
        <taxon>Betaproteobacteria</taxon>
        <taxon>Rhodocyclales</taxon>
        <taxon>Zoogloeaceae</taxon>
        <taxon>Azoarcus</taxon>
    </lineage>
</organism>
<dbReference type="AlphaFoldDB" id="A1K6A9"/>
<dbReference type="eggNOG" id="COG2823">
    <property type="taxonomic scope" value="Bacteria"/>
</dbReference>
<name>A1K6A9_AZOSB</name>
<gene>
    <name evidence="2" type="ordered locus">azo1747</name>
</gene>
<evidence type="ECO:0000256" key="1">
    <source>
        <dbReference type="SAM" id="MobiDB-lite"/>
    </source>
</evidence>
<protein>
    <submittedName>
        <fullName evidence="2">Hypothetical secreted protein</fullName>
    </submittedName>
</protein>
<proteinExistence type="predicted"/>
<dbReference type="KEGG" id="azo:azo1747"/>
<accession>A1K6A9</accession>
<dbReference type="STRING" id="62928.azo1747"/>
<dbReference type="HOGENOM" id="CLU_1088394_0_0_4"/>
<feature type="region of interest" description="Disordered" evidence="1">
    <location>
        <begin position="200"/>
        <end position="255"/>
    </location>
</feature>
<keyword evidence="3" id="KW-1185">Reference proteome</keyword>
<reference evidence="2 3" key="1">
    <citation type="journal article" date="2006" name="Nat. Biotechnol.">
        <title>Complete genome of the mutualistic, N2-fixing grass endophyte Azoarcus sp. strain BH72.</title>
        <authorList>
            <person name="Krause A."/>
            <person name="Ramakumar A."/>
            <person name="Bartels D."/>
            <person name="Battistoni F."/>
            <person name="Bekel T."/>
            <person name="Boch J."/>
            <person name="Boehm M."/>
            <person name="Friedrich F."/>
            <person name="Hurek T."/>
            <person name="Krause L."/>
            <person name="Linke B."/>
            <person name="McHardy A.C."/>
            <person name="Sarkar A."/>
            <person name="Schneiker S."/>
            <person name="Syed A.A."/>
            <person name="Thauer R."/>
            <person name="Vorhoelter F.-J."/>
            <person name="Weidner S."/>
            <person name="Puehler A."/>
            <person name="Reinhold-Hurek B."/>
            <person name="Kaiser O."/>
            <person name="Goesmann A."/>
        </authorList>
    </citation>
    <scope>NUCLEOTIDE SEQUENCE [LARGE SCALE GENOMIC DNA]</scope>
    <source>
        <strain evidence="2 3">BH72</strain>
    </source>
</reference>
<feature type="compositionally biased region" description="Basic and acidic residues" evidence="1">
    <location>
        <begin position="216"/>
        <end position="233"/>
    </location>
</feature>
<evidence type="ECO:0000313" key="3">
    <source>
        <dbReference type="Proteomes" id="UP000002588"/>
    </source>
</evidence>
<evidence type="ECO:0000313" key="2">
    <source>
        <dbReference type="EMBL" id="CAL94364.1"/>
    </source>
</evidence>